<dbReference type="Gene3D" id="3.90.1150.10">
    <property type="entry name" value="Aspartate Aminotransferase, domain 1"/>
    <property type="match status" value="1"/>
</dbReference>
<dbReference type="EMBL" id="GL433852">
    <property type="protein sequence ID" value="EFN53325.1"/>
    <property type="molecule type" value="Genomic_DNA"/>
</dbReference>
<dbReference type="KEGG" id="cvr:CHLNCDRAFT_56274"/>
<protein>
    <recommendedName>
        <fullName evidence="5">Aminotransferase class I/classII large domain-containing protein</fullName>
    </recommendedName>
</protein>
<dbReference type="AlphaFoldDB" id="E1ZLU9"/>
<dbReference type="OMA" id="SQGANQY"/>
<dbReference type="RefSeq" id="XP_005845427.1">
    <property type="nucleotide sequence ID" value="XM_005845365.1"/>
</dbReference>
<evidence type="ECO:0000259" key="5">
    <source>
        <dbReference type="Pfam" id="PF00155"/>
    </source>
</evidence>
<sequence>MAAAAAGGDGPSAARRFNSTFSSLPTTIFEQMSLLAAKHQSTNLGQGFPDNELEGPESMKKVMISLYEHSNQYPPLMGLPELRQAVAAHSARHAGIPVDWQAETLVTVGATEALAAAFLGLLDAGDEVIFFEPLYDSYVPMARRAGAIPRIVQLYPPAWSIDAAELEAAFSPQTKLLVLNTPHNPTGKVFGAEELQLIADLCQKHDCLCLLDEVYEHLVFPGTRHTSLQSLPGMRERCLRVGWLSGPHDLLAAVTKAHQFLIFTVPSALQRAVAYGLEQEEAFCCGLGAALSKKRQLLEGQLAEIGFAVLPAQGTYFLVADFAGLLPAGSSEDDVQFCHRLTVEAGVTLIPVSAFYADRAATPRTLVRFVFCKTDEKLNTACGKLRTYFGRQ</sequence>
<dbReference type="InterPro" id="IPR004839">
    <property type="entry name" value="Aminotransferase_I/II_large"/>
</dbReference>
<keyword evidence="3" id="KW-0808">Transferase</keyword>
<dbReference type="InterPro" id="IPR015424">
    <property type="entry name" value="PyrdxlP-dep_Trfase"/>
</dbReference>
<organism evidence="7">
    <name type="scientific">Chlorella variabilis</name>
    <name type="common">Green alga</name>
    <dbReference type="NCBI Taxonomy" id="554065"/>
    <lineage>
        <taxon>Eukaryota</taxon>
        <taxon>Viridiplantae</taxon>
        <taxon>Chlorophyta</taxon>
        <taxon>core chlorophytes</taxon>
        <taxon>Trebouxiophyceae</taxon>
        <taxon>Chlorellales</taxon>
        <taxon>Chlorellaceae</taxon>
        <taxon>Chlorella clade</taxon>
        <taxon>Chlorella</taxon>
    </lineage>
</organism>
<dbReference type="GeneID" id="17352716"/>
<dbReference type="InterPro" id="IPR015422">
    <property type="entry name" value="PyrdxlP-dep_Trfase_small"/>
</dbReference>
<evidence type="ECO:0000256" key="4">
    <source>
        <dbReference type="ARBA" id="ARBA00022898"/>
    </source>
</evidence>
<evidence type="ECO:0000313" key="7">
    <source>
        <dbReference type="Proteomes" id="UP000008141"/>
    </source>
</evidence>
<dbReference type="InParanoid" id="E1ZLU9"/>
<dbReference type="eggNOG" id="KOG0257">
    <property type="taxonomic scope" value="Eukaryota"/>
</dbReference>
<dbReference type="CDD" id="cd00609">
    <property type="entry name" value="AAT_like"/>
    <property type="match status" value="1"/>
</dbReference>
<dbReference type="Proteomes" id="UP000008141">
    <property type="component" value="Unassembled WGS sequence"/>
</dbReference>
<keyword evidence="4" id="KW-0663">Pyridoxal phosphate</keyword>
<dbReference type="SUPFAM" id="SSF53383">
    <property type="entry name" value="PLP-dependent transferases"/>
    <property type="match status" value="1"/>
</dbReference>
<dbReference type="PANTHER" id="PTHR43807:SF20">
    <property type="entry name" value="FI04487P"/>
    <property type="match status" value="1"/>
</dbReference>
<dbReference type="InterPro" id="IPR015421">
    <property type="entry name" value="PyrdxlP-dep_Trfase_major"/>
</dbReference>
<comment type="cofactor">
    <cofactor evidence="1">
        <name>pyridoxal 5'-phosphate</name>
        <dbReference type="ChEBI" id="CHEBI:597326"/>
    </cofactor>
</comment>
<dbReference type="InterPro" id="IPR051326">
    <property type="entry name" value="Kynurenine-oxoglutarate_AT"/>
</dbReference>
<dbReference type="OrthoDB" id="2414662at2759"/>
<keyword evidence="7" id="KW-1185">Reference proteome</keyword>
<feature type="domain" description="Aminotransferase class I/classII large" evidence="5">
    <location>
        <begin position="42"/>
        <end position="385"/>
    </location>
</feature>
<evidence type="ECO:0000256" key="1">
    <source>
        <dbReference type="ARBA" id="ARBA00001933"/>
    </source>
</evidence>
<dbReference type="GO" id="GO:0016212">
    <property type="term" value="F:kynurenine-oxoglutarate transaminase activity"/>
    <property type="evidence" value="ECO:0007669"/>
    <property type="project" value="TreeGrafter"/>
</dbReference>
<dbReference type="GO" id="GO:0005737">
    <property type="term" value="C:cytoplasm"/>
    <property type="evidence" value="ECO:0007669"/>
    <property type="project" value="TreeGrafter"/>
</dbReference>
<keyword evidence="2" id="KW-0032">Aminotransferase</keyword>
<name>E1ZLU9_CHLVA</name>
<accession>E1ZLU9</accession>
<reference evidence="6 7" key="1">
    <citation type="journal article" date="2010" name="Plant Cell">
        <title>The Chlorella variabilis NC64A genome reveals adaptation to photosymbiosis, coevolution with viruses, and cryptic sex.</title>
        <authorList>
            <person name="Blanc G."/>
            <person name="Duncan G."/>
            <person name="Agarkova I."/>
            <person name="Borodovsky M."/>
            <person name="Gurnon J."/>
            <person name="Kuo A."/>
            <person name="Lindquist E."/>
            <person name="Lucas S."/>
            <person name="Pangilinan J."/>
            <person name="Polle J."/>
            <person name="Salamov A."/>
            <person name="Terry A."/>
            <person name="Yamada T."/>
            <person name="Dunigan D.D."/>
            <person name="Grigoriev I.V."/>
            <person name="Claverie J.M."/>
            <person name="Van Etten J.L."/>
        </authorList>
    </citation>
    <scope>NUCLEOTIDE SEQUENCE [LARGE SCALE GENOMIC DNA]</scope>
    <source>
        <strain evidence="6 7">NC64A</strain>
    </source>
</reference>
<dbReference type="FunCoup" id="E1ZLU9">
    <property type="interactions" value="1542"/>
</dbReference>
<evidence type="ECO:0000313" key="6">
    <source>
        <dbReference type="EMBL" id="EFN53325.1"/>
    </source>
</evidence>
<proteinExistence type="predicted"/>
<gene>
    <name evidence="6" type="ORF">CHLNCDRAFT_56274</name>
</gene>
<dbReference type="STRING" id="554065.E1ZLU9"/>
<dbReference type="Gene3D" id="3.40.640.10">
    <property type="entry name" value="Type I PLP-dependent aspartate aminotransferase-like (Major domain)"/>
    <property type="match status" value="1"/>
</dbReference>
<dbReference type="Pfam" id="PF00155">
    <property type="entry name" value="Aminotran_1_2"/>
    <property type="match status" value="1"/>
</dbReference>
<evidence type="ECO:0000256" key="3">
    <source>
        <dbReference type="ARBA" id="ARBA00022679"/>
    </source>
</evidence>
<evidence type="ECO:0000256" key="2">
    <source>
        <dbReference type="ARBA" id="ARBA00022576"/>
    </source>
</evidence>
<dbReference type="PANTHER" id="PTHR43807">
    <property type="entry name" value="FI04487P"/>
    <property type="match status" value="1"/>
</dbReference>
<dbReference type="GO" id="GO:0030170">
    <property type="term" value="F:pyridoxal phosphate binding"/>
    <property type="evidence" value="ECO:0007669"/>
    <property type="project" value="InterPro"/>
</dbReference>